<gene>
    <name evidence="6" type="ORF">NCTC12221_00827</name>
</gene>
<dbReference type="Proteomes" id="UP000255335">
    <property type="component" value="Unassembled WGS sequence"/>
</dbReference>
<dbReference type="EMBL" id="UGHZ01000001">
    <property type="protein sequence ID" value="STP09387.1"/>
    <property type="molecule type" value="Genomic_DNA"/>
</dbReference>
<proteinExistence type="predicted"/>
<keyword evidence="2 4" id="KW-0442">Lipid degradation</keyword>
<dbReference type="InterPro" id="IPR016035">
    <property type="entry name" value="Acyl_Trfase/lysoPLipase"/>
</dbReference>
<feature type="short sequence motif" description="DGA/G" evidence="4">
    <location>
        <begin position="176"/>
        <end position="178"/>
    </location>
</feature>
<dbReference type="PANTHER" id="PTHR14226:SF29">
    <property type="entry name" value="NEUROPATHY TARGET ESTERASE SWS"/>
    <property type="match status" value="1"/>
</dbReference>
<evidence type="ECO:0000256" key="2">
    <source>
        <dbReference type="ARBA" id="ARBA00022963"/>
    </source>
</evidence>
<dbReference type="EC" id="3.1.-.-" evidence="6"/>
<feature type="active site" description="Proton acceptor" evidence="4">
    <location>
        <position position="176"/>
    </location>
</feature>
<dbReference type="GO" id="GO:0016787">
    <property type="term" value="F:hydrolase activity"/>
    <property type="evidence" value="ECO:0007669"/>
    <property type="project" value="UniProtKB-UniRule"/>
</dbReference>
<dbReference type="InterPro" id="IPR050301">
    <property type="entry name" value="NTE"/>
</dbReference>
<evidence type="ECO:0000259" key="5">
    <source>
        <dbReference type="PROSITE" id="PS51635"/>
    </source>
</evidence>
<feature type="short sequence motif" description="GXSXG" evidence="4">
    <location>
        <begin position="36"/>
        <end position="40"/>
    </location>
</feature>
<dbReference type="GO" id="GO:0016042">
    <property type="term" value="P:lipid catabolic process"/>
    <property type="evidence" value="ECO:0007669"/>
    <property type="project" value="UniProtKB-UniRule"/>
</dbReference>
<sequence length="419" mass="47476">MKVAIVLGGGGSKGAYQIGAWRALGELGIKYDMVTGTSIGALNGALMVLGDYEKALGLWREIDIDKVVLNGLNLRTDLQYYYENSEKLLPFIKSYKDNKGMDITPLKKIIQKCVDERFFSSSVDYALMSVRFPSFVPVKKYKNELSMENLASWILASASCFPAFPVCEIDGEGYIDGGYYDNLPIRLAFELGAEQVIAIALNPESHPFSHHPLVKNIYPLKPLGGMLDFDKMSIEENLELGYFDTLKAFGKLQGFAYSFYPNAKDMPQYLMAMNRALSVVMQKELHNTKELPFALHKALEFIMPLESKRILELLSHNKMMSVNLGEIHNEKSQMIFNQSKLAAMVLCLVELMMGQYDYERKRIYHLNEVLDELKAKNTQRQEKAEFFQALNLSNVYQSDEKIIGAFFHLFCFELQGGGV</sequence>
<dbReference type="SUPFAM" id="SSF52151">
    <property type="entry name" value="FabD/lysophospholipase-like"/>
    <property type="match status" value="1"/>
</dbReference>
<keyword evidence="1 4" id="KW-0378">Hydrolase</keyword>
<feature type="domain" description="PNPLA" evidence="5">
    <location>
        <begin position="5"/>
        <end position="189"/>
    </location>
</feature>
<dbReference type="Gene3D" id="3.40.1090.10">
    <property type="entry name" value="Cytosolic phospholipase A2 catalytic domain"/>
    <property type="match status" value="2"/>
</dbReference>
<dbReference type="RefSeq" id="WP_115026093.1">
    <property type="nucleotide sequence ID" value="NZ_UGHZ01000001.1"/>
</dbReference>
<evidence type="ECO:0000256" key="4">
    <source>
        <dbReference type="PROSITE-ProRule" id="PRU01161"/>
    </source>
</evidence>
<dbReference type="InterPro" id="IPR002641">
    <property type="entry name" value="PNPLA_dom"/>
</dbReference>
<accession>A0A377JNY8</accession>
<protein>
    <submittedName>
        <fullName evidence="6">Patatin family phospholipase</fullName>
        <ecNumber evidence="6">3.1.-.-</ecNumber>
    </submittedName>
</protein>
<dbReference type="CDD" id="cd07209">
    <property type="entry name" value="Pat_hypo_Ecoli_Z1214_like"/>
    <property type="match status" value="1"/>
</dbReference>
<dbReference type="AlphaFoldDB" id="A0A377JNY8"/>
<evidence type="ECO:0000256" key="1">
    <source>
        <dbReference type="ARBA" id="ARBA00022801"/>
    </source>
</evidence>
<organism evidence="6 7">
    <name type="scientific">Helicobacter cinaedi</name>
    <dbReference type="NCBI Taxonomy" id="213"/>
    <lineage>
        <taxon>Bacteria</taxon>
        <taxon>Pseudomonadati</taxon>
        <taxon>Campylobacterota</taxon>
        <taxon>Epsilonproteobacteria</taxon>
        <taxon>Campylobacterales</taxon>
        <taxon>Helicobacteraceae</taxon>
        <taxon>Helicobacter</taxon>
    </lineage>
</organism>
<reference evidence="6 7" key="1">
    <citation type="submission" date="2018-06" db="EMBL/GenBank/DDBJ databases">
        <authorList>
            <consortium name="Pathogen Informatics"/>
            <person name="Doyle S."/>
        </authorList>
    </citation>
    <scope>NUCLEOTIDE SEQUENCE [LARGE SCALE GENOMIC DNA]</scope>
    <source>
        <strain evidence="6 7">NCTC12221</strain>
    </source>
</reference>
<name>A0A377JNY8_9HELI</name>
<keyword evidence="3 4" id="KW-0443">Lipid metabolism</keyword>
<evidence type="ECO:0000313" key="6">
    <source>
        <dbReference type="EMBL" id="STP09387.1"/>
    </source>
</evidence>
<evidence type="ECO:0000313" key="7">
    <source>
        <dbReference type="Proteomes" id="UP000255335"/>
    </source>
</evidence>
<feature type="short sequence motif" description="GXGXXG" evidence="4">
    <location>
        <begin position="9"/>
        <end position="14"/>
    </location>
</feature>
<evidence type="ECO:0000256" key="3">
    <source>
        <dbReference type="ARBA" id="ARBA00023098"/>
    </source>
</evidence>
<dbReference type="PANTHER" id="PTHR14226">
    <property type="entry name" value="NEUROPATHY TARGET ESTERASE/SWISS CHEESE D.MELANOGASTER"/>
    <property type="match status" value="1"/>
</dbReference>
<dbReference type="Pfam" id="PF01734">
    <property type="entry name" value="Patatin"/>
    <property type="match status" value="1"/>
</dbReference>
<feature type="active site" description="Nucleophile" evidence="4">
    <location>
        <position position="38"/>
    </location>
</feature>
<dbReference type="PROSITE" id="PS51635">
    <property type="entry name" value="PNPLA"/>
    <property type="match status" value="1"/>
</dbReference>